<dbReference type="SUPFAM" id="SSF55729">
    <property type="entry name" value="Acyl-CoA N-acyltransferases (Nat)"/>
    <property type="match status" value="1"/>
</dbReference>
<reference evidence="1 2" key="1">
    <citation type="submission" date="2013-08" db="EMBL/GenBank/DDBJ databases">
        <authorList>
            <consortium name="DOE Joint Genome Institute"/>
            <person name="Eisen J."/>
            <person name="Huntemann M."/>
            <person name="Han J."/>
            <person name="Chen A."/>
            <person name="Kyrpides N."/>
            <person name="Mavromatis K."/>
            <person name="Markowitz V."/>
            <person name="Palaniappan K."/>
            <person name="Ivanova N."/>
            <person name="Schaumberg A."/>
            <person name="Pati A."/>
            <person name="Liolios K."/>
            <person name="Nordberg H.P."/>
            <person name="Cantor M.N."/>
            <person name="Hua S.X."/>
            <person name="Woyke T."/>
        </authorList>
    </citation>
    <scope>NUCLEOTIDE SEQUENCE [LARGE SCALE GENOMIC DNA]</scope>
    <source>
        <strain evidence="1 2">DSM 2278</strain>
    </source>
</reference>
<sequence>MPQELKFTLLPPAPGSEYRWMNIDRKGIRVGKARGKADGNVLIIYSINIFPEFEGKHYGKRTIDYFKSQFGTIVADRVRPTAIGFWEKMGFTSKGDGSFVFMKKGTTSPVVSAVNS</sequence>
<dbReference type="InterPro" id="IPR016181">
    <property type="entry name" value="Acyl_CoA_acyltransferase"/>
</dbReference>
<evidence type="ECO:0000313" key="1">
    <source>
        <dbReference type="EMBL" id="ETA68959.1"/>
    </source>
</evidence>
<dbReference type="AlphaFoldDB" id="W9DQS5"/>
<proteinExistence type="predicted"/>
<organism evidence="1 2">
    <name type="scientific">Methanolobus tindarius DSM 2278</name>
    <dbReference type="NCBI Taxonomy" id="1090322"/>
    <lineage>
        <taxon>Archaea</taxon>
        <taxon>Methanobacteriati</taxon>
        <taxon>Methanobacteriota</taxon>
        <taxon>Stenosarchaea group</taxon>
        <taxon>Methanomicrobia</taxon>
        <taxon>Methanosarcinales</taxon>
        <taxon>Methanosarcinaceae</taxon>
        <taxon>Methanolobus</taxon>
    </lineage>
</organism>
<dbReference type="Gene3D" id="3.40.630.30">
    <property type="match status" value="1"/>
</dbReference>
<comment type="caution">
    <text evidence="1">The sequence shown here is derived from an EMBL/GenBank/DDBJ whole genome shotgun (WGS) entry which is preliminary data.</text>
</comment>
<protein>
    <recommendedName>
        <fullName evidence="3">N-acetyltransferase domain-containing protein</fullName>
    </recommendedName>
</protein>
<gene>
    <name evidence="1" type="ORF">MettiDRAFT_2448</name>
</gene>
<name>W9DQS5_METTI</name>
<keyword evidence="2" id="KW-1185">Reference proteome</keyword>
<evidence type="ECO:0008006" key="3">
    <source>
        <dbReference type="Google" id="ProtNLM"/>
    </source>
</evidence>
<dbReference type="Proteomes" id="UP000019483">
    <property type="component" value="Unassembled WGS sequence"/>
</dbReference>
<accession>W9DQS5</accession>
<dbReference type="EMBL" id="AZAJ01000001">
    <property type="protein sequence ID" value="ETA68959.1"/>
    <property type="molecule type" value="Genomic_DNA"/>
</dbReference>
<evidence type="ECO:0000313" key="2">
    <source>
        <dbReference type="Proteomes" id="UP000019483"/>
    </source>
</evidence>